<dbReference type="AlphaFoldDB" id="A0A931N2B7"/>
<keyword evidence="2" id="KW-1185">Reference proteome</keyword>
<evidence type="ECO:0000313" key="2">
    <source>
        <dbReference type="Proteomes" id="UP000655751"/>
    </source>
</evidence>
<evidence type="ECO:0000313" key="1">
    <source>
        <dbReference type="EMBL" id="MBH0775343.1"/>
    </source>
</evidence>
<evidence type="ECO:0008006" key="3">
    <source>
        <dbReference type="Google" id="ProtNLM"/>
    </source>
</evidence>
<organism evidence="1 2">
    <name type="scientific">Nocardia bovistercoris</name>
    <dbReference type="NCBI Taxonomy" id="2785916"/>
    <lineage>
        <taxon>Bacteria</taxon>
        <taxon>Bacillati</taxon>
        <taxon>Actinomycetota</taxon>
        <taxon>Actinomycetes</taxon>
        <taxon>Mycobacteriales</taxon>
        <taxon>Nocardiaceae</taxon>
        <taxon>Nocardia</taxon>
    </lineage>
</organism>
<dbReference type="EMBL" id="JADMLG010000001">
    <property type="protein sequence ID" value="MBH0775343.1"/>
    <property type="molecule type" value="Genomic_DNA"/>
</dbReference>
<dbReference type="Proteomes" id="UP000655751">
    <property type="component" value="Unassembled WGS sequence"/>
</dbReference>
<comment type="caution">
    <text evidence="1">The sequence shown here is derived from an EMBL/GenBank/DDBJ whole genome shotgun (WGS) entry which is preliminary data.</text>
</comment>
<protein>
    <recommendedName>
        <fullName evidence="3">DUF4254 domain-containing protein</fullName>
    </recommendedName>
</protein>
<name>A0A931N2B7_9NOCA</name>
<reference evidence="1" key="1">
    <citation type="submission" date="2020-11" db="EMBL/GenBank/DDBJ databases">
        <title>Nocardia NEAU-351.nov., a novel actinomycete isolated from the cow dung.</title>
        <authorList>
            <person name="Zhang X."/>
        </authorList>
    </citation>
    <scope>NUCLEOTIDE SEQUENCE</scope>
    <source>
        <strain evidence="1">NEAU-351</strain>
    </source>
</reference>
<sequence>MLPAKELIIAACRGLPHDNHPMLDAAGELARLHEIRERAPRFDVSKLDRRRTQLVRAVDRWITLVTPIPYESVGAEDETVGRVVDRLAELVAQTHSPIPDPPDVSSAEAWMRVSEVADSYQGLVDGLRAGTC</sequence>
<proteinExistence type="predicted"/>
<accession>A0A931N2B7</accession>
<gene>
    <name evidence="1" type="ORF">IT779_03465</name>
</gene>